<dbReference type="GO" id="GO:0140359">
    <property type="term" value="F:ABC-type transporter activity"/>
    <property type="evidence" value="ECO:0007669"/>
    <property type="project" value="InterPro"/>
</dbReference>
<evidence type="ECO:0000313" key="5">
    <source>
        <dbReference type="Proteomes" id="UP000011645"/>
    </source>
</evidence>
<reference evidence="3 5" key="2">
    <citation type="journal article" date="2014" name="PLoS Genet.">
        <title>Phylogenetically driven sequencing of extremely halophilic archaea reveals strategies for static and dynamic osmo-response.</title>
        <authorList>
            <person name="Becker E.A."/>
            <person name="Seitzer P.M."/>
            <person name="Tritt A."/>
            <person name="Larsen D."/>
            <person name="Krusor M."/>
            <person name="Yao A.I."/>
            <person name="Wu D."/>
            <person name="Madern D."/>
            <person name="Eisen J.A."/>
            <person name="Darling A.E."/>
            <person name="Facciotti M.T."/>
        </authorList>
    </citation>
    <scope>NUCLEOTIDE SEQUENCE [LARGE SCALE GENOMIC DNA]</scope>
    <source>
        <strain evidence="3">B3</strain>
        <strain evidence="5">DSM 18796 / CECT 7217 / JCM 14584 / KCTC 4019 / B3</strain>
    </source>
</reference>
<feature type="transmembrane region" description="Helical" evidence="1">
    <location>
        <begin position="12"/>
        <end position="32"/>
    </location>
</feature>
<dbReference type="PATRIC" id="fig|795797.18.peg.601"/>
<dbReference type="Pfam" id="PF12679">
    <property type="entry name" value="ABC2_membrane_2"/>
    <property type="match status" value="1"/>
</dbReference>
<protein>
    <submittedName>
        <fullName evidence="2">Copper ABC transporter permease</fullName>
    </submittedName>
</protein>
<feature type="transmembrane region" description="Helical" evidence="1">
    <location>
        <begin position="38"/>
        <end position="59"/>
    </location>
</feature>
<dbReference type="EMBL" id="CP002062">
    <property type="protein sequence ID" value="ADJ13996.1"/>
    <property type="molecule type" value="Genomic_DNA"/>
</dbReference>
<evidence type="ECO:0000256" key="1">
    <source>
        <dbReference type="SAM" id="Phobius"/>
    </source>
</evidence>
<evidence type="ECO:0000313" key="4">
    <source>
        <dbReference type="Proteomes" id="UP000000390"/>
    </source>
</evidence>
<dbReference type="AlphaFoldDB" id="D8J7A1"/>
<evidence type="ECO:0000313" key="3">
    <source>
        <dbReference type="EMBL" id="ELY33959.1"/>
    </source>
</evidence>
<feature type="transmembrane region" description="Helical" evidence="1">
    <location>
        <begin position="71"/>
        <end position="96"/>
    </location>
</feature>
<organism evidence="2 4">
    <name type="scientific">Halalkalicoccus jeotgali (strain DSM 18796 / CECT 7217 / JCM 14584 / KCTC 4019 / B3)</name>
    <dbReference type="NCBI Taxonomy" id="795797"/>
    <lineage>
        <taxon>Archaea</taxon>
        <taxon>Methanobacteriati</taxon>
        <taxon>Methanobacteriota</taxon>
        <taxon>Stenosarchaea group</taxon>
        <taxon>Halobacteria</taxon>
        <taxon>Halobacteriales</taxon>
        <taxon>Halococcaceae</taxon>
        <taxon>Halalkalicoccus</taxon>
    </lineage>
</organism>
<dbReference type="Proteomes" id="UP000011645">
    <property type="component" value="Unassembled WGS sequence"/>
</dbReference>
<keyword evidence="1" id="KW-1133">Transmembrane helix</keyword>
<dbReference type="STRING" id="795797.HacjB3_03015"/>
<accession>D8J7A1</accession>
<proteinExistence type="predicted"/>
<dbReference type="eggNOG" id="arCOG02438">
    <property type="taxonomic scope" value="Archaea"/>
</dbReference>
<name>D8J7A1_HALJB</name>
<dbReference type="OrthoDB" id="86287at2157"/>
<dbReference type="EMBL" id="AOHV01000042">
    <property type="protein sequence ID" value="ELY33959.1"/>
    <property type="molecule type" value="Genomic_DNA"/>
</dbReference>
<sequence>MVAGKFLGRTAVIVVAILAGYATAGGVSMITADSFSPGIFGLYTLLTLLYGAVYVAIGIGASAFMKSRKTAFAIAIGLYMLFLLFWDVFLVLLQFASVGQELPESGLPEWIQFVGLLNPATASGYAARALVPEFHALTLFPESDAFYLQNWVGLVVLALWVVIPLAVGYARFERMDLH</sequence>
<gene>
    <name evidence="2" type="ordered locus">HacjB3_03015</name>
    <name evidence="3" type="ORF">C497_16297</name>
</gene>
<dbReference type="PANTHER" id="PTHR43471:SF1">
    <property type="entry name" value="ABC TRANSPORTER PERMEASE PROTEIN NOSY-RELATED"/>
    <property type="match status" value="1"/>
</dbReference>
<dbReference type="GO" id="GO:0005886">
    <property type="term" value="C:plasma membrane"/>
    <property type="evidence" value="ECO:0007669"/>
    <property type="project" value="UniProtKB-SubCell"/>
</dbReference>
<dbReference type="HOGENOM" id="CLU_1507337_0_0_2"/>
<keyword evidence="5" id="KW-1185">Reference proteome</keyword>
<dbReference type="Proteomes" id="UP000000390">
    <property type="component" value="Chromosome"/>
</dbReference>
<keyword evidence="1" id="KW-0472">Membrane</keyword>
<evidence type="ECO:0000313" key="2">
    <source>
        <dbReference type="EMBL" id="ADJ13996.1"/>
    </source>
</evidence>
<dbReference type="KEGG" id="hje:HacjB3_03015"/>
<feature type="transmembrane region" description="Helical" evidence="1">
    <location>
        <begin position="151"/>
        <end position="172"/>
    </location>
</feature>
<keyword evidence="1" id="KW-0812">Transmembrane</keyword>
<dbReference type="PANTHER" id="PTHR43471">
    <property type="entry name" value="ABC TRANSPORTER PERMEASE"/>
    <property type="match status" value="1"/>
</dbReference>
<reference evidence="2 4" key="1">
    <citation type="journal article" date="2010" name="J. Bacteriol.">
        <title>Complete genome sequence of Halalkalicoccus jeotgali B3(T), an extremely halophilic archaeon.</title>
        <authorList>
            <person name="Roh S.W."/>
            <person name="Nam Y.D."/>
            <person name="Nam S.H."/>
            <person name="Choi S.H."/>
            <person name="Park H.S."/>
            <person name="Bae J.W."/>
        </authorList>
    </citation>
    <scope>NUCLEOTIDE SEQUENCE [LARGE SCALE GENOMIC DNA]</scope>
    <source>
        <strain evidence="2">B3</strain>
        <strain evidence="4">DSM 18796 / CECT 7217 / JCM 14584 / KCTC 4019 / B3</strain>
    </source>
</reference>